<evidence type="ECO:0000313" key="3">
    <source>
        <dbReference type="Proteomes" id="UP000294853"/>
    </source>
</evidence>
<dbReference type="NCBIfam" id="TIGR03848">
    <property type="entry name" value="MSMEG_4193"/>
    <property type="match status" value="1"/>
</dbReference>
<dbReference type="InterPro" id="IPR029033">
    <property type="entry name" value="His_PPase_superfam"/>
</dbReference>
<name>A0A4P7IKW9_9ACTN</name>
<sequence>MATVILVRHGRTTANATAVLAGRAEGVVLDDVGREQVARAGDRLATLRLARLVTSPLERTCETADAIAAGQAADIQPLVDEGVVEVDYGEWQGRSLKELAGDELWKVVQRQPSAVTFPGGESLVAAAARAVSAVRRHDAEVSSQHGDDAVWALVSHGDILKAVLADALGSHLDQFQRIVVDPGSISVVRYTADRPYVLAVNTHQGPVALPPVSADAVPGGGAGPSRSGTET</sequence>
<evidence type="ECO:0000256" key="1">
    <source>
        <dbReference type="SAM" id="MobiDB-lite"/>
    </source>
</evidence>
<dbReference type="EMBL" id="CP038436">
    <property type="protein sequence ID" value="QBX57097.1"/>
    <property type="molecule type" value="Genomic_DNA"/>
</dbReference>
<dbReference type="GO" id="GO:0005737">
    <property type="term" value="C:cytoplasm"/>
    <property type="evidence" value="ECO:0007669"/>
    <property type="project" value="TreeGrafter"/>
</dbReference>
<accession>A0A4P7IKW9</accession>
<dbReference type="CDD" id="cd07067">
    <property type="entry name" value="HP_PGM_like"/>
    <property type="match status" value="1"/>
</dbReference>
<dbReference type="InterPro" id="IPR022492">
    <property type="entry name" value="Phosphomutase_MSMEG4193_put"/>
</dbReference>
<proteinExistence type="predicted"/>
<dbReference type="SMART" id="SM00855">
    <property type="entry name" value="PGAM"/>
    <property type="match status" value="1"/>
</dbReference>
<dbReference type="InterPro" id="IPR050275">
    <property type="entry name" value="PGM_Phosphatase"/>
</dbReference>
<dbReference type="Pfam" id="PF00300">
    <property type="entry name" value="His_Phos_1"/>
    <property type="match status" value="1"/>
</dbReference>
<organism evidence="2 3">
    <name type="scientific">Nocardioides seonyuensis</name>
    <dbReference type="NCBI Taxonomy" id="2518371"/>
    <lineage>
        <taxon>Bacteria</taxon>
        <taxon>Bacillati</taxon>
        <taxon>Actinomycetota</taxon>
        <taxon>Actinomycetes</taxon>
        <taxon>Propionibacteriales</taxon>
        <taxon>Nocardioidaceae</taxon>
        <taxon>Nocardioides</taxon>
    </lineage>
</organism>
<dbReference type="PANTHER" id="PTHR48100">
    <property type="entry name" value="BROAD-SPECIFICITY PHOSPHATASE YOR283W-RELATED"/>
    <property type="match status" value="1"/>
</dbReference>
<dbReference type="Gene3D" id="3.40.50.1240">
    <property type="entry name" value="Phosphoglycerate mutase-like"/>
    <property type="match status" value="1"/>
</dbReference>
<dbReference type="OrthoDB" id="4120859at2"/>
<gene>
    <name evidence="2" type="ORF">EXE58_17770</name>
</gene>
<reference evidence="2 3" key="1">
    <citation type="submission" date="2019-03" db="EMBL/GenBank/DDBJ databases">
        <title>Three New Species of Nocardioides, Nocardioides euryhalodurans sp. nov., Nocardioides seonyuensis sp. nov. and Nocardioides eburneoflavus sp. nov. Iolated from Soil.</title>
        <authorList>
            <person name="Roh S.G."/>
            <person name="Lee C."/>
            <person name="Kim M.-K."/>
            <person name="Kim S.B."/>
        </authorList>
    </citation>
    <scope>NUCLEOTIDE SEQUENCE [LARGE SCALE GENOMIC DNA]</scope>
    <source>
        <strain evidence="2 3">MMS17-SY207-3</strain>
    </source>
</reference>
<evidence type="ECO:0000313" key="2">
    <source>
        <dbReference type="EMBL" id="QBX57097.1"/>
    </source>
</evidence>
<dbReference type="GO" id="GO:0016791">
    <property type="term" value="F:phosphatase activity"/>
    <property type="evidence" value="ECO:0007669"/>
    <property type="project" value="TreeGrafter"/>
</dbReference>
<dbReference type="AlphaFoldDB" id="A0A4P7IKW9"/>
<keyword evidence="3" id="KW-1185">Reference proteome</keyword>
<protein>
    <submittedName>
        <fullName evidence="2">MSMEG_4193 family putative phosphomutase</fullName>
    </submittedName>
</protein>
<dbReference type="PANTHER" id="PTHR48100:SF2">
    <property type="entry name" value="CONSERVED PROTEIN"/>
    <property type="match status" value="1"/>
</dbReference>
<dbReference type="Proteomes" id="UP000294853">
    <property type="component" value="Chromosome"/>
</dbReference>
<dbReference type="RefSeq" id="WP_135269082.1">
    <property type="nucleotide sequence ID" value="NZ_CP038436.1"/>
</dbReference>
<dbReference type="SUPFAM" id="SSF53254">
    <property type="entry name" value="Phosphoglycerate mutase-like"/>
    <property type="match status" value="1"/>
</dbReference>
<dbReference type="InterPro" id="IPR013078">
    <property type="entry name" value="His_Pase_superF_clade-1"/>
</dbReference>
<dbReference type="KEGG" id="nsn:EXE58_17770"/>
<feature type="region of interest" description="Disordered" evidence="1">
    <location>
        <begin position="209"/>
        <end position="231"/>
    </location>
</feature>